<evidence type="ECO:0000256" key="3">
    <source>
        <dbReference type="ARBA" id="ARBA00022692"/>
    </source>
</evidence>
<dbReference type="GO" id="GO:0006631">
    <property type="term" value="P:fatty acid metabolic process"/>
    <property type="evidence" value="ECO:0007669"/>
    <property type="project" value="UniProtKB-KW"/>
</dbReference>
<feature type="compositionally biased region" description="Basic and acidic residues" evidence="10">
    <location>
        <begin position="370"/>
        <end position="381"/>
    </location>
</feature>
<evidence type="ECO:0000256" key="4">
    <source>
        <dbReference type="ARBA" id="ARBA00022832"/>
    </source>
</evidence>
<dbReference type="PANTHER" id="PTHR11351:SF3">
    <property type="entry name" value="BLL4393 PROTEIN"/>
    <property type="match status" value="1"/>
</dbReference>
<organism evidence="13 14">
    <name type="scientific">Streptomyces qinglanensis</name>
    <dbReference type="NCBI Taxonomy" id="943816"/>
    <lineage>
        <taxon>Bacteria</taxon>
        <taxon>Bacillati</taxon>
        <taxon>Actinomycetota</taxon>
        <taxon>Actinomycetes</taxon>
        <taxon>Kitasatosporales</taxon>
        <taxon>Streptomycetaceae</taxon>
        <taxon>Streptomyces</taxon>
    </lineage>
</organism>
<gene>
    <name evidence="13" type="ORF">AN217_05375</name>
</gene>
<keyword evidence="8" id="KW-0443">Lipid metabolism</keyword>
<feature type="domain" description="Fatty acid desaturase" evidence="12">
    <location>
        <begin position="84"/>
        <end position="302"/>
    </location>
</feature>
<evidence type="ECO:0000256" key="6">
    <source>
        <dbReference type="ARBA" id="ARBA00023002"/>
    </source>
</evidence>
<comment type="similarity">
    <text evidence="2">Belongs to the fatty acid desaturase type 2 family.</text>
</comment>
<feature type="compositionally biased region" description="Low complexity" evidence="10">
    <location>
        <begin position="8"/>
        <end position="36"/>
    </location>
</feature>
<evidence type="ECO:0000256" key="5">
    <source>
        <dbReference type="ARBA" id="ARBA00022989"/>
    </source>
</evidence>
<feature type="region of interest" description="Disordered" evidence="10">
    <location>
        <begin position="1"/>
        <end position="36"/>
    </location>
</feature>
<dbReference type="InterPro" id="IPR015876">
    <property type="entry name" value="Acyl-CoA_DS"/>
</dbReference>
<dbReference type="Pfam" id="PF00487">
    <property type="entry name" value="FA_desaturase"/>
    <property type="match status" value="1"/>
</dbReference>
<evidence type="ECO:0000256" key="7">
    <source>
        <dbReference type="ARBA" id="ARBA00023004"/>
    </source>
</evidence>
<evidence type="ECO:0000256" key="9">
    <source>
        <dbReference type="ARBA" id="ARBA00023136"/>
    </source>
</evidence>
<dbReference type="CDD" id="cd03505">
    <property type="entry name" value="Delta9-FADS-like"/>
    <property type="match status" value="1"/>
</dbReference>
<accession>A0A1E7K0K7</accession>
<feature type="transmembrane region" description="Helical" evidence="11">
    <location>
        <begin position="209"/>
        <end position="231"/>
    </location>
</feature>
<dbReference type="PATRIC" id="fig|943816.4.peg.423"/>
<dbReference type="EMBL" id="LJGV01000022">
    <property type="protein sequence ID" value="OEU97395.1"/>
    <property type="molecule type" value="Genomic_DNA"/>
</dbReference>
<protein>
    <submittedName>
        <fullName evidence="13">Stearoyl-CoA 9-desaturase</fullName>
    </submittedName>
</protein>
<comment type="caution">
    <text evidence="13">The sequence shown here is derived from an EMBL/GenBank/DDBJ whole genome shotgun (WGS) entry which is preliminary data.</text>
</comment>
<keyword evidence="5 11" id="KW-1133">Transmembrane helix</keyword>
<feature type="transmembrane region" description="Helical" evidence="11">
    <location>
        <begin position="57"/>
        <end position="81"/>
    </location>
</feature>
<proteinExistence type="inferred from homology"/>
<feature type="compositionally biased region" description="Basic and acidic residues" evidence="10">
    <location>
        <begin position="335"/>
        <end position="345"/>
    </location>
</feature>
<keyword evidence="6" id="KW-0560">Oxidoreductase</keyword>
<evidence type="ECO:0000256" key="11">
    <source>
        <dbReference type="SAM" id="Phobius"/>
    </source>
</evidence>
<comment type="subcellular location">
    <subcellularLocation>
        <location evidence="1">Membrane</location>
        <topology evidence="1">Multi-pass membrane protein</topology>
    </subcellularLocation>
</comment>
<dbReference type="Proteomes" id="UP000175829">
    <property type="component" value="Unassembled WGS sequence"/>
</dbReference>
<dbReference type="AlphaFoldDB" id="A0A1E7K0K7"/>
<dbReference type="GO" id="GO:0016717">
    <property type="term" value="F:oxidoreductase activity, acting on paired donors, with oxidation of a pair of donors resulting in the reduction of molecular oxygen to two molecules of water"/>
    <property type="evidence" value="ECO:0007669"/>
    <property type="project" value="InterPro"/>
</dbReference>
<evidence type="ECO:0000259" key="12">
    <source>
        <dbReference type="Pfam" id="PF00487"/>
    </source>
</evidence>
<evidence type="ECO:0000256" key="1">
    <source>
        <dbReference type="ARBA" id="ARBA00004141"/>
    </source>
</evidence>
<evidence type="ECO:0000256" key="10">
    <source>
        <dbReference type="SAM" id="MobiDB-lite"/>
    </source>
</evidence>
<evidence type="ECO:0000256" key="2">
    <source>
        <dbReference type="ARBA" id="ARBA00008749"/>
    </source>
</evidence>
<feature type="region of interest" description="Disordered" evidence="10">
    <location>
        <begin position="335"/>
        <end position="381"/>
    </location>
</feature>
<name>A0A1E7K0K7_9ACTN</name>
<dbReference type="RefSeq" id="WP_069990987.1">
    <property type="nucleotide sequence ID" value="NZ_LJGV01000022.1"/>
</dbReference>
<dbReference type="PRINTS" id="PR00075">
    <property type="entry name" value="FACDDSATRASE"/>
</dbReference>
<keyword evidence="4" id="KW-0276">Fatty acid metabolism</keyword>
<sequence length="381" mass="41799">MTPSPDVLDSSPQPAPADSPEAAAASPATGPQAGSAASAAPLSATLGGEKRRSAEQIALLLFITVPFVGLVAAVPLAWGWGVSWLDLGLLVAMYFIGCHGITIGFHRYFTHGSFKAKRPLRIALAVMGSLAVEGPLVRWVADHRKHHKFSDAEGDPHSPWRYGETIPALMKGLWWAHVAWMFDEEQTSQSKYAPDLVKDPALRAVSRQFVLWTAVSLLIPPVIGGLATWSWQGAVTAFFWGSLVRVALLHHVTWSINSICHAVGKRPFKSRDRSGNVWWLAVLSCGESWHNLHHADPTCARHGVERGQIDSSARIIRWFEKAGWAYDVRWPKRDRLDAKRGTDGPRRRKPEQSVPQGPEQDPAPEGTGADSRRPEQPARAA</sequence>
<keyword evidence="3 11" id="KW-0812">Transmembrane</keyword>
<evidence type="ECO:0000256" key="8">
    <source>
        <dbReference type="ARBA" id="ARBA00023098"/>
    </source>
</evidence>
<keyword evidence="9 11" id="KW-0472">Membrane</keyword>
<evidence type="ECO:0000313" key="14">
    <source>
        <dbReference type="Proteomes" id="UP000175829"/>
    </source>
</evidence>
<evidence type="ECO:0000313" key="13">
    <source>
        <dbReference type="EMBL" id="OEU97395.1"/>
    </source>
</evidence>
<dbReference type="InterPro" id="IPR005804">
    <property type="entry name" value="FA_desaturase_dom"/>
</dbReference>
<dbReference type="GO" id="GO:0016020">
    <property type="term" value="C:membrane"/>
    <property type="evidence" value="ECO:0007669"/>
    <property type="project" value="UniProtKB-SubCell"/>
</dbReference>
<feature type="transmembrane region" description="Helical" evidence="11">
    <location>
        <begin position="87"/>
        <end position="109"/>
    </location>
</feature>
<reference evidence="13 14" key="1">
    <citation type="journal article" date="2016" name="Front. Microbiol.">
        <title>Comparative Genomics Analysis of Streptomyces Species Reveals Their Adaptation to the Marine Environment and Their Diversity at the Genomic Level.</title>
        <authorList>
            <person name="Tian X."/>
            <person name="Zhang Z."/>
            <person name="Yang T."/>
            <person name="Chen M."/>
            <person name="Li J."/>
            <person name="Chen F."/>
            <person name="Yang J."/>
            <person name="Li W."/>
            <person name="Zhang B."/>
            <person name="Zhang Z."/>
            <person name="Wu J."/>
            <person name="Zhang C."/>
            <person name="Long L."/>
            <person name="Xiao J."/>
        </authorList>
    </citation>
    <scope>NUCLEOTIDE SEQUENCE [LARGE SCALE GENOMIC DNA]</scope>
    <source>
        <strain evidence="13 14">SCSIO M10379</strain>
    </source>
</reference>
<dbReference type="PANTHER" id="PTHR11351">
    <property type="entry name" value="ACYL-COA DESATURASE"/>
    <property type="match status" value="1"/>
</dbReference>
<keyword evidence="7" id="KW-0408">Iron</keyword>